<feature type="compositionally biased region" description="Basic and acidic residues" evidence="2">
    <location>
        <begin position="613"/>
        <end position="623"/>
    </location>
</feature>
<reference evidence="4" key="1">
    <citation type="journal article" name="BMC Genomics">
        <title>Long-read sequencing and de novo genome assembly of marine medaka (Oryzias melastigma).</title>
        <authorList>
            <person name="Liang P."/>
            <person name="Saqib H.S.A."/>
            <person name="Ni X."/>
            <person name="Shen Y."/>
        </authorList>
    </citation>
    <scope>NUCLEOTIDE SEQUENCE</scope>
    <source>
        <strain evidence="4">Bigg-433</strain>
    </source>
</reference>
<comment type="caution">
    <text evidence="4">The sequence shown here is derived from an EMBL/GenBank/DDBJ whole genome shotgun (WGS) entry which is preliminary data.</text>
</comment>
<evidence type="ECO:0000256" key="2">
    <source>
        <dbReference type="SAM" id="MobiDB-lite"/>
    </source>
</evidence>
<feature type="region of interest" description="Disordered" evidence="2">
    <location>
        <begin position="595"/>
        <end position="659"/>
    </location>
</feature>
<name>A0A834EX12_ORYME</name>
<feature type="region of interest" description="Disordered" evidence="2">
    <location>
        <begin position="708"/>
        <end position="732"/>
    </location>
</feature>
<keyword evidence="1" id="KW-0175">Coiled coil</keyword>
<feature type="compositionally biased region" description="Polar residues" evidence="2">
    <location>
        <begin position="549"/>
        <end position="561"/>
    </location>
</feature>
<dbReference type="Proteomes" id="UP000646548">
    <property type="component" value="Unassembled WGS sequence"/>
</dbReference>
<dbReference type="PANTHER" id="PTHR47080">
    <property type="entry name" value="CHROMOSOME 16 OPEN READING FRAME 96"/>
    <property type="match status" value="1"/>
</dbReference>
<feature type="domain" description="DUF4795" evidence="3">
    <location>
        <begin position="321"/>
        <end position="519"/>
    </location>
</feature>
<organism evidence="4 5">
    <name type="scientific">Oryzias melastigma</name>
    <name type="common">Marine medaka</name>
    <dbReference type="NCBI Taxonomy" id="30732"/>
    <lineage>
        <taxon>Eukaryota</taxon>
        <taxon>Metazoa</taxon>
        <taxon>Chordata</taxon>
        <taxon>Craniata</taxon>
        <taxon>Vertebrata</taxon>
        <taxon>Euteleostomi</taxon>
        <taxon>Actinopterygii</taxon>
        <taxon>Neopterygii</taxon>
        <taxon>Teleostei</taxon>
        <taxon>Neoteleostei</taxon>
        <taxon>Acanthomorphata</taxon>
        <taxon>Ovalentaria</taxon>
        <taxon>Atherinomorphae</taxon>
        <taxon>Beloniformes</taxon>
        <taxon>Adrianichthyidae</taxon>
        <taxon>Oryziinae</taxon>
        <taxon>Oryzias</taxon>
    </lineage>
</organism>
<dbReference type="InterPro" id="IPR032013">
    <property type="entry name" value="DUF4795"/>
</dbReference>
<feature type="compositionally biased region" description="Basic and acidic residues" evidence="2">
    <location>
        <begin position="595"/>
        <end position="605"/>
    </location>
</feature>
<evidence type="ECO:0000313" key="5">
    <source>
        <dbReference type="Proteomes" id="UP000646548"/>
    </source>
</evidence>
<feature type="coiled-coil region" evidence="1">
    <location>
        <begin position="99"/>
        <end position="156"/>
    </location>
</feature>
<feature type="region of interest" description="Disordered" evidence="2">
    <location>
        <begin position="249"/>
        <end position="274"/>
    </location>
</feature>
<evidence type="ECO:0000313" key="4">
    <source>
        <dbReference type="EMBL" id="KAF6716825.1"/>
    </source>
</evidence>
<dbReference type="EMBL" id="WKFB01000922">
    <property type="protein sequence ID" value="KAF6716825.1"/>
    <property type="molecule type" value="Genomic_DNA"/>
</dbReference>
<protein>
    <submittedName>
        <fullName evidence="4">Glutamine-rich protein 2</fullName>
    </submittedName>
</protein>
<accession>A0A834EX12</accession>
<dbReference type="PANTHER" id="PTHR47080:SF2">
    <property type="entry name" value="GLUTAMINE-RICH PROTEIN 2"/>
    <property type="match status" value="1"/>
</dbReference>
<feature type="coiled-coil region" evidence="1">
    <location>
        <begin position="191"/>
        <end position="218"/>
    </location>
</feature>
<feature type="compositionally biased region" description="Polar residues" evidence="2">
    <location>
        <begin position="624"/>
        <end position="642"/>
    </location>
</feature>
<feature type="compositionally biased region" description="Polar residues" evidence="2">
    <location>
        <begin position="650"/>
        <end position="659"/>
    </location>
</feature>
<evidence type="ECO:0000256" key="1">
    <source>
        <dbReference type="SAM" id="Coils"/>
    </source>
</evidence>
<feature type="compositionally biased region" description="Polar residues" evidence="2">
    <location>
        <begin position="257"/>
        <end position="273"/>
    </location>
</feature>
<feature type="region of interest" description="Disordered" evidence="2">
    <location>
        <begin position="305"/>
        <end position="324"/>
    </location>
</feature>
<proteinExistence type="predicted"/>
<dbReference type="AlphaFoldDB" id="A0A834EX12"/>
<evidence type="ECO:0000259" key="3">
    <source>
        <dbReference type="Pfam" id="PF16043"/>
    </source>
</evidence>
<sequence length="807" mass="90845">MALIQDLRTQVETLQQQMISPTDGGEAEEVKKCCVRVEVLEEDVKSLRNAFQSFPDPEQMNRMTRDVLQSVQLSDGGNLQQKSSSHLQTADAAEALRTVSLQQEKVGELEARVDALEEDQSQLAELREFIADQGNQEQLMEELNQQRALIESLMSEHDKLDSLEEMLLKPDASEETSDRADADSKELKLQVLHLRRGVHQLEEDLKHLTQRQDLCEETTAKQNFQGQLDELHGMLEDFILSLTSHLSSSVDDEVEQDQNQSPDPKQSPQSTRRSAFAVKTVNVCRKLTLLIQRCQHLEDSVKLLLGEGGAPPRGRDPDGEDGQLSDVQRSILHLQADCEKLQEATTLLRDDSRRKHQRIEELYKMTEELSVRKADKQMVEDEIGADKTALENKVSRLQFDTTMEQLNAMFHDLLNKVTDQEQDWHSVMDKLSSEMECKLNRIELDSMKKQLEDRWRNIYKTLQAQDAPEADDAAALRKQLVERFHCLSCDRPVLKRIPTSVTVTLPSFPPFPSRRSRRVYPAEVSRQQYRSERIPELVEYGRMLMSRNCGGSHTSTSTLQRRSGRQHTKLSSLAEADGAGQVDIIGEDGRLYRGRLDLPETRSPDSKLPTIKDSAHRTKDRAKSSASLRPTPSPEGGQTSPVHQPAPSARSPQCSRSGESGTGVFTCFCLGRSGWSHGTPLPPCSLQLLWPGLARLGAGMLHVSELHQSGLRRRQQPGSSGQRSAQPVGGGAELYRSSCGGRRDRMSWRGAGNAFTIWWCPGMLASWKKELNAVCKRGGDKFRRRRSSPALSRQRCSINSLTKSKYI</sequence>
<gene>
    <name evidence="4" type="ORF">FQA47_021021</name>
</gene>
<dbReference type="Pfam" id="PF16043">
    <property type="entry name" value="DUF4795"/>
    <property type="match status" value="1"/>
</dbReference>
<feature type="region of interest" description="Disordered" evidence="2">
    <location>
        <begin position="548"/>
        <end position="575"/>
    </location>
</feature>